<dbReference type="InterPro" id="IPR009614">
    <property type="entry name" value="YoeB_toxin"/>
</dbReference>
<protein>
    <recommendedName>
        <fullName evidence="7">Endoribonuclease YoeB</fullName>
    </recommendedName>
    <alternativeName>
        <fullName evidence="6">Putative mRNA interferase YoeB</fullName>
    </alternativeName>
</protein>
<dbReference type="Gene3D" id="3.30.2310.20">
    <property type="entry name" value="RelE-like"/>
    <property type="match status" value="1"/>
</dbReference>
<evidence type="ECO:0000256" key="1">
    <source>
        <dbReference type="ARBA" id="ARBA00008172"/>
    </source>
</evidence>
<keyword evidence="2" id="KW-1277">Toxin-antitoxin system</keyword>
<dbReference type="GO" id="GO:0016787">
    <property type="term" value="F:hydrolase activity"/>
    <property type="evidence" value="ECO:0007669"/>
    <property type="project" value="UniProtKB-KW"/>
</dbReference>
<dbReference type="EMBL" id="WEZT01000015">
    <property type="protein sequence ID" value="MYV05770.1"/>
    <property type="molecule type" value="Genomic_DNA"/>
</dbReference>
<keyword evidence="4" id="KW-0255">Endonuclease</keyword>
<evidence type="ECO:0000313" key="9">
    <source>
        <dbReference type="Proteomes" id="UP000480570"/>
    </source>
</evidence>
<reference evidence="8 9" key="1">
    <citation type="journal article" date="2019" name="Appl. Environ. Microbiol.">
        <title>Genetic determinants of hydroxycinnamic acid metabolism in heterofermentative lactobacilli.</title>
        <authorList>
            <person name="Gaur G."/>
            <person name="Oh J.H."/>
            <person name="Filannino P."/>
            <person name="Gobbetti M."/>
            <person name="van Pijkeren J.P."/>
            <person name="Ganzle M.G."/>
        </authorList>
    </citation>
    <scope>NUCLEOTIDE SEQUENCE [LARGE SCALE GENOMIC DNA]</scope>
    <source>
        <strain evidence="8 9">FUA3583</strain>
    </source>
</reference>
<evidence type="ECO:0000256" key="2">
    <source>
        <dbReference type="ARBA" id="ARBA00022649"/>
    </source>
</evidence>
<evidence type="ECO:0000256" key="6">
    <source>
        <dbReference type="ARBA" id="ARBA00030388"/>
    </source>
</evidence>
<evidence type="ECO:0000256" key="4">
    <source>
        <dbReference type="ARBA" id="ARBA00022759"/>
    </source>
</evidence>
<dbReference type="Pfam" id="PF06769">
    <property type="entry name" value="YoeB_toxin"/>
    <property type="match status" value="1"/>
</dbReference>
<accession>A0A7C9NBA7</accession>
<proteinExistence type="inferred from homology"/>
<dbReference type="InterPro" id="IPR035093">
    <property type="entry name" value="RelE/ParE_toxin_dom_sf"/>
</dbReference>
<dbReference type="SUPFAM" id="SSF143011">
    <property type="entry name" value="RelE-like"/>
    <property type="match status" value="1"/>
</dbReference>
<evidence type="ECO:0000256" key="5">
    <source>
        <dbReference type="ARBA" id="ARBA00022801"/>
    </source>
</evidence>
<evidence type="ECO:0000256" key="7">
    <source>
        <dbReference type="ARBA" id="ARBA00050056"/>
    </source>
</evidence>
<dbReference type="AlphaFoldDB" id="A0A7C9NBA7"/>
<evidence type="ECO:0000256" key="3">
    <source>
        <dbReference type="ARBA" id="ARBA00022722"/>
    </source>
</evidence>
<dbReference type="NCBIfam" id="TIGR02116">
    <property type="entry name" value="toxin_Txe_YoeB"/>
    <property type="match status" value="1"/>
</dbReference>
<dbReference type="Proteomes" id="UP000480570">
    <property type="component" value="Unassembled WGS sequence"/>
</dbReference>
<keyword evidence="3" id="KW-0540">Nuclease</keyword>
<evidence type="ECO:0000313" key="8">
    <source>
        <dbReference type="EMBL" id="MYV05770.1"/>
    </source>
</evidence>
<organism evidence="8 9">
    <name type="scientific">Furfurilactobacillus rossiae</name>
    <dbReference type="NCBI Taxonomy" id="231049"/>
    <lineage>
        <taxon>Bacteria</taxon>
        <taxon>Bacillati</taxon>
        <taxon>Bacillota</taxon>
        <taxon>Bacilli</taxon>
        <taxon>Lactobacillales</taxon>
        <taxon>Lactobacillaceae</taxon>
        <taxon>Furfurilactobacillus</taxon>
    </lineage>
</organism>
<gene>
    <name evidence="8" type="ORF">GB992_07965</name>
</gene>
<dbReference type="GO" id="GO:0004519">
    <property type="term" value="F:endonuclease activity"/>
    <property type="evidence" value="ECO:0007669"/>
    <property type="project" value="UniProtKB-KW"/>
</dbReference>
<dbReference type="RefSeq" id="WP_161001943.1">
    <property type="nucleotide sequence ID" value="NZ_CP185253.1"/>
</dbReference>
<keyword evidence="5" id="KW-0378">Hydrolase</keyword>
<name>A0A7C9NBA7_9LACO</name>
<comment type="similarity">
    <text evidence="1">Belongs to the YoeB family.</text>
</comment>
<comment type="caution">
    <text evidence="8">The sequence shown here is derived from an EMBL/GenBank/DDBJ whole genome shotgun (WGS) entry which is preliminary data.</text>
</comment>
<dbReference type="GO" id="GO:0006401">
    <property type="term" value="P:RNA catabolic process"/>
    <property type="evidence" value="ECO:0007669"/>
    <property type="project" value="InterPro"/>
</dbReference>
<dbReference type="GO" id="GO:0045892">
    <property type="term" value="P:negative regulation of DNA-templated transcription"/>
    <property type="evidence" value="ECO:0007669"/>
    <property type="project" value="TreeGrafter"/>
</dbReference>
<dbReference type="PANTHER" id="PTHR38039">
    <property type="entry name" value="TOXIN YOEB"/>
    <property type="match status" value="1"/>
</dbReference>
<dbReference type="PANTHER" id="PTHR38039:SF1">
    <property type="entry name" value="TOXIN YOEB"/>
    <property type="match status" value="1"/>
</dbReference>
<sequence length="87" mass="10321">MIKFNIVFSPIAWNEYVAWQQEDKKTLKRINKLINDIQRQPFAGLGKPEPLTYELSGTWSRRIDKENQIVYSVTDAAITIFQLKYHY</sequence>